<reference evidence="5" key="1">
    <citation type="submission" date="2021-07" db="EMBL/GenBank/DDBJ databases">
        <authorList>
            <person name="Durling M."/>
        </authorList>
    </citation>
    <scope>NUCLEOTIDE SEQUENCE</scope>
</reference>
<dbReference type="EMBL" id="CAJVRL010000097">
    <property type="protein sequence ID" value="CAG8960206.1"/>
    <property type="molecule type" value="Genomic_DNA"/>
</dbReference>
<evidence type="ECO:0000256" key="1">
    <source>
        <dbReference type="ARBA" id="ARBA00005331"/>
    </source>
</evidence>
<comment type="similarity">
    <text evidence="1">Belongs to the ATG16 family.</text>
</comment>
<name>A0A9N9L515_9HELO</name>
<evidence type="ECO:0000313" key="5">
    <source>
        <dbReference type="EMBL" id="CAG8960206.1"/>
    </source>
</evidence>
<feature type="compositionally biased region" description="Low complexity" evidence="3">
    <location>
        <begin position="48"/>
        <end position="68"/>
    </location>
</feature>
<feature type="region of interest" description="Disordered" evidence="3">
    <location>
        <begin position="1"/>
        <end position="21"/>
    </location>
</feature>
<feature type="region of interest" description="Disordered" evidence="3">
    <location>
        <begin position="120"/>
        <end position="149"/>
    </location>
</feature>
<evidence type="ECO:0000256" key="3">
    <source>
        <dbReference type="SAM" id="MobiDB-lite"/>
    </source>
</evidence>
<keyword evidence="6" id="KW-1185">Reference proteome</keyword>
<dbReference type="CDD" id="cd22887">
    <property type="entry name" value="Atg16_CCD"/>
    <property type="match status" value="1"/>
</dbReference>
<proteinExistence type="inferred from homology"/>
<dbReference type="Proteomes" id="UP000696280">
    <property type="component" value="Unassembled WGS sequence"/>
</dbReference>
<dbReference type="AlphaFoldDB" id="A0A9N9L515"/>
<feature type="coiled-coil region" evidence="2">
    <location>
        <begin position="159"/>
        <end position="193"/>
    </location>
</feature>
<organism evidence="5 6">
    <name type="scientific">Hymenoscyphus fraxineus</name>
    <dbReference type="NCBI Taxonomy" id="746836"/>
    <lineage>
        <taxon>Eukaryota</taxon>
        <taxon>Fungi</taxon>
        <taxon>Dikarya</taxon>
        <taxon>Ascomycota</taxon>
        <taxon>Pezizomycotina</taxon>
        <taxon>Leotiomycetes</taxon>
        <taxon>Helotiales</taxon>
        <taxon>Helotiaceae</taxon>
        <taxon>Hymenoscyphus</taxon>
    </lineage>
</organism>
<dbReference type="Gene3D" id="1.20.5.170">
    <property type="match status" value="1"/>
</dbReference>
<feature type="region of interest" description="Disordered" evidence="3">
    <location>
        <begin position="48"/>
        <end position="89"/>
    </location>
</feature>
<dbReference type="Pfam" id="PF08614">
    <property type="entry name" value="ATG16"/>
    <property type="match status" value="1"/>
</dbReference>
<gene>
    <name evidence="5" type="ORF">HYFRA_00012723</name>
</gene>
<protein>
    <recommendedName>
        <fullName evidence="4">Autophagy-related protein 16 domain-containing protein</fullName>
    </recommendedName>
</protein>
<evidence type="ECO:0000313" key="6">
    <source>
        <dbReference type="Proteomes" id="UP000696280"/>
    </source>
</evidence>
<sequence>MSSTSWRTEYTQSLHDRDERQKASYARIDDSLINAFTDLLARTSALEAEKAATAASNPTPSPSTSNSALKPLPPSKRTGSDSPTTDPSTAQLKSDLAQALLSNTTLQTRLKNAEAALAKVQTQSKSDSKALETATREKNVLSQKVRDRDEELRGKARLLDEVQDEVLSLNLQLNMSEQTVKKLKTENKELIDRWLAYKGREAEAMNNAL</sequence>
<dbReference type="InterPro" id="IPR013923">
    <property type="entry name" value="Autophagy-rel_prot_16_dom"/>
</dbReference>
<keyword evidence="2" id="KW-0175">Coiled coil</keyword>
<comment type="caution">
    <text evidence="5">The sequence shown here is derived from an EMBL/GenBank/DDBJ whole genome shotgun (WGS) entry which is preliminary data.</text>
</comment>
<accession>A0A9N9L515</accession>
<feature type="compositionally biased region" description="Basic and acidic residues" evidence="3">
    <location>
        <begin position="126"/>
        <end position="149"/>
    </location>
</feature>
<evidence type="ECO:0000256" key="2">
    <source>
        <dbReference type="SAM" id="Coils"/>
    </source>
</evidence>
<feature type="compositionally biased region" description="Polar residues" evidence="3">
    <location>
        <begin position="1"/>
        <end position="13"/>
    </location>
</feature>
<feature type="domain" description="Autophagy-related protein 16" evidence="4">
    <location>
        <begin position="9"/>
        <end position="206"/>
    </location>
</feature>
<feature type="compositionally biased region" description="Low complexity" evidence="3">
    <location>
        <begin position="80"/>
        <end position="89"/>
    </location>
</feature>
<evidence type="ECO:0000259" key="4">
    <source>
        <dbReference type="Pfam" id="PF08614"/>
    </source>
</evidence>